<dbReference type="Pfam" id="PF09762">
    <property type="entry name" value="CCDC93_CC"/>
    <property type="match status" value="1"/>
</dbReference>
<gene>
    <name evidence="3" type="ORF">RJ640_028685</name>
</gene>
<evidence type="ECO:0000313" key="3">
    <source>
        <dbReference type="EMBL" id="KAK2978131.1"/>
    </source>
</evidence>
<evidence type="ECO:0000256" key="1">
    <source>
        <dbReference type="SAM" id="Coils"/>
    </source>
</evidence>
<dbReference type="InterPro" id="IPR039116">
    <property type="entry name" value="CCDC93"/>
</dbReference>
<keyword evidence="1" id="KW-0175">Coiled coil</keyword>
<proteinExistence type="predicted"/>
<dbReference type="PANTHER" id="PTHR16441:SF0">
    <property type="entry name" value="COILED-COIL DOMAIN-CONTAINING PROTEIN 93"/>
    <property type="match status" value="1"/>
</dbReference>
<keyword evidence="4" id="KW-1185">Reference proteome</keyword>
<sequence length="325" mass="37011">MIFTALVGFQSWAQHGSGTTTPLVTIVPQLQLEELKDFQSSTIKLNADLEELNQRKSNVLDKMQHLREKTNTEGANTMVQRLLSLMETLKVLEKQESNFQSYCNAKCSGLQAEVDELEETLFGDNDGENISTNFSHSWHTSIERLNAAKKDIATKLRAIVMLKRQLGDVPSQPELIQYERRFSELYAQIQGKLRQTRKCYATFNALLEIKDMMLKETSLLNSISAQFQDAITSPAGRLKLIDSMEGILKGVQQKAERVQFSQEAEQNVSDALKTKYAAALSEQRRFNSLLKTFQMYQLNLQRCKETTVLIVNDMWFDCESEADST</sequence>
<organism evidence="3 4">
    <name type="scientific">Escallonia rubra</name>
    <dbReference type="NCBI Taxonomy" id="112253"/>
    <lineage>
        <taxon>Eukaryota</taxon>
        <taxon>Viridiplantae</taxon>
        <taxon>Streptophyta</taxon>
        <taxon>Embryophyta</taxon>
        <taxon>Tracheophyta</taxon>
        <taxon>Spermatophyta</taxon>
        <taxon>Magnoliopsida</taxon>
        <taxon>eudicotyledons</taxon>
        <taxon>Gunneridae</taxon>
        <taxon>Pentapetalae</taxon>
        <taxon>asterids</taxon>
        <taxon>campanulids</taxon>
        <taxon>Escalloniales</taxon>
        <taxon>Escalloniaceae</taxon>
        <taxon>Escallonia</taxon>
    </lineage>
</organism>
<dbReference type="EMBL" id="JAVXUO010001897">
    <property type="protein sequence ID" value="KAK2978131.1"/>
    <property type="molecule type" value="Genomic_DNA"/>
</dbReference>
<name>A0AA88RFT1_9ASTE</name>
<comment type="caution">
    <text evidence="3">The sequence shown here is derived from an EMBL/GenBank/DDBJ whole genome shotgun (WGS) entry which is preliminary data.</text>
</comment>
<evidence type="ECO:0000313" key="4">
    <source>
        <dbReference type="Proteomes" id="UP001187471"/>
    </source>
</evidence>
<reference evidence="3" key="1">
    <citation type="submission" date="2022-12" db="EMBL/GenBank/DDBJ databases">
        <title>Draft genome assemblies for two species of Escallonia (Escalloniales).</title>
        <authorList>
            <person name="Chanderbali A."/>
            <person name="Dervinis C."/>
            <person name="Anghel I."/>
            <person name="Soltis D."/>
            <person name="Soltis P."/>
            <person name="Zapata F."/>
        </authorList>
    </citation>
    <scope>NUCLEOTIDE SEQUENCE</scope>
    <source>
        <strain evidence="3">UCBG92.1500</strain>
        <tissue evidence="3">Leaf</tissue>
    </source>
</reference>
<accession>A0AA88RFT1</accession>
<dbReference type="PANTHER" id="PTHR16441">
    <property type="entry name" value="FIDIPIDINE"/>
    <property type="match status" value="1"/>
</dbReference>
<dbReference type="Proteomes" id="UP001187471">
    <property type="component" value="Unassembled WGS sequence"/>
</dbReference>
<dbReference type="AlphaFoldDB" id="A0AA88RFT1"/>
<dbReference type="InterPro" id="IPR019159">
    <property type="entry name" value="CCDC93_CC"/>
</dbReference>
<protein>
    <recommendedName>
        <fullName evidence="2">CCDC93 coiled-coil domain-containing protein</fullName>
    </recommendedName>
</protein>
<dbReference type="GO" id="GO:0006893">
    <property type="term" value="P:Golgi to plasma membrane transport"/>
    <property type="evidence" value="ECO:0007669"/>
    <property type="project" value="TreeGrafter"/>
</dbReference>
<feature type="domain" description="CCDC93 coiled-coil" evidence="2">
    <location>
        <begin position="33"/>
        <end position="294"/>
    </location>
</feature>
<feature type="coiled-coil region" evidence="1">
    <location>
        <begin position="35"/>
        <end position="69"/>
    </location>
</feature>
<evidence type="ECO:0000259" key="2">
    <source>
        <dbReference type="Pfam" id="PF09762"/>
    </source>
</evidence>